<feature type="region of interest" description="Disordered" evidence="1">
    <location>
        <begin position="1"/>
        <end position="65"/>
    </location>
</feature>
<sequence>MLKSMAPSSRSFELPASFAPTEVTEADTSNSATPTKFEVSTTMNDDERIPKPSPSLSRPGSDEDRRKSTQIARLGCMLESDVYHIMHIDSGESFKAIERLTRQKVLLMKRLRIEEHLSLMRDHSKNMLKPWLLGLLECSSVSVREVLFLWVFVAVKLLCVECHRLHRLSTLASVSFPDIDGVAIVRATSVDKTVMFHRHFQLDWASVASFACESVVLQRVILTFVEVHMLHRWFVSTPHSELRITCQGRTLRFASTNQDRIVRVDRFADYRERERFETTLVDLNMLKADAFRSRGEADRPYTPRTTLADLHRILVQGTTAFIGDTVRRRIGAVYCVLSEKDTEYARSLRSVEWVSFDRSTTEVAVLAIEG</sequence>
<comment type="caution">
    <text evidence="2">The sequence shown here is derived from an EMBL/GenBank/DDBJ whole genome shotgun (WGS) entry which is preliminary data.</text>
</comment>
<evidence type="ECO:0000256" key="1">
    <source>
        <dbReference type="SAM" id="MobiDB-lite"/>
    </source>
</evidence>
<proteinExistence type="predicted"/>
<evidence type="ECO:0000313" key="3">
    <source>
        <dbReference type="Proteomes" id="UP001190700"/>
    </source>
</evidence>
<dbReference type="Proteomes" id="UP001190700">
    <property type="component" value="Unassembled WGS sequence"/>
</dbReference>
<feature type="compositionally biased region" description="Polar residues" evidence="1">
    <location>
        <begin position="1"/>
        <end position="11"/>
    </location>
</feature>
<dbReference type="EMBL" id="LGRX02011037">
    <property type="protein sequence ID" value="KAK3269344.1"/>
    <property type="molecule type" value="Genomic_DNA"/>
</dbReference>
<accession>A0AAE0L2F1</accession>
<dbReference type="AlphaFoldDB" id="A0AAE0L2F1"/>
<gene>
    <name evidence="2" type="ORF">CYMTET_22207</name>
</gene>
<reference evidence="2 3" key="1">
    <citation type="journal article" date="2015" name="Genome Biol. Evol.">
        <title>Comparative Genomics of a Bacterivorous Green Alga Reveals Evolutionary Causalities and Consequences of Phago-Mixotrophic Mode of Nutrition.</title>
        <authorList>
            <person name="Burns J.A."/>
            <person name="Paasch A."/>
            <person name="Narechania A."/>
            <person name="Kim E."/>
        </authorList>
    </citation>
    <scope>NUCLEOTIDE SEQUENCE [LARGE SCALE GENOMIC DNA]</scope>
    <source>
        <strain evidence="2 3">PLY_AMNH</strain>
    </source>
</reference>
<feature type="compositionally biased region" description="Polar residues" evidence="1">
    <location>
        <begin position="26"/>
        <end position="43"/>
    </location>
</feature>
<protein>
    <submittedName>
        <fullName evidence="2">Uncharacterized protein</fullName>
    </submittedName>
</protein>
<organism evidence="2 3">
    <name type="scientific">Cymbomonas tetramitiformis</name>
    <dbReference type="NCBI Taxonomy" id="36881"/>
    <lineage>
        <taxon>Eukaryota</taxon>
        <taxon>Viridiplantae</taxon>
        <taxon>Chlorophyta</taxon>
        <taxon>Pyramimonadophyceae</taxon>
        <taxon>Pyramimonadales</taxon>
        <taxon>Pyramimonadaceae</taxon>
        <taxon>Cymbomonas</taxon>
    </lineage>
</organism>
<evidence type="ECO:0000313" key="2">
    <source>
        <dbReference type="EMBL" id="KAK3269344.1"/>
    </source>
</evidence>
<name>A0AAE0L2F1_9CHLO</name>
<keyword evidence="3" id="KW-1185">Reference proteome</keyword>